<sequence>MIIAGKLGDAKEVTSNMWGPSKPERSIEQFQHVLKNDGGELSIWSELLEEPHSECVINDRESCFIRV</sequence>
<dbReference type="EMBL" id="CM042021">
    <property type="protein sequence ID" value="KAI3818535.1"/>
    <property type="molecule type" value="Genomic_DNA"/>
</dbReference>
<reference evidence="1 2" key="2">
    <citation type="journal article" date="2022" name="Mol. Ecol. Resour.">
        <title>The genomes of chicory, endive, great burdock and yacon provide insights into Asteraceae paleo-polyploidization history and plant inulin production.</title>
        <authorList>
            <person name="Fan W."/>
            <person name="Wang S."/>
            <person name="Wang H."/>
            <person name="Wang A."/>
            <person name="Jiang F."/>
            <person name="Liu H."/>
            <person name="Zhao H."/>
            <person name="Xu D."/>
            <person name="Zhang Y."/>
        </authorList>
    </citation>
    <scope>NUCLEOTIDE SEQUENCE [LARGE SCALE GENOMIC DNA]</scope>
    <source>
        <strain evidence="2">cv. Yunnan</strain>
        <tissue evidence="1">Leaves</tissue>
    </source>
</reference>
<organism evidence="1 2">
    <name type="scientific">Smallanthus sonchifolius</name>
    <dbReference type="NCBI Taxonomy" id="185202"/>
    <lineage>
        <taxon>Eukaryota</taxon>
        <taxon>Viridiplantae</taxon>
        <taxon>Streptophyta</taxon>
        <taxon>Embryophyta</taxon>
        <taxon>Tracheophyta</taxon>
        <taxon>Spermatophyta</taxon>
        <taxon>Magnoliopsida</taxon>
        <taxon>eudicotyledons</taxon>
        <taxon>Gunneridae</taxon>
        <taxon>Pentapetalae</taxon>
        <taxon>asterids</taxon>
        <taxon>campanulids</taxon>
        <taxon>Asterales</taxon>
        <taxon>Asteraceae</taxon>
        <taxon>Asteroideae</taxon>
        <taxon>Heliantheae alliance</taxon>
        <taxon>Millerieae</taxon>
        <taxon>Smallanthus</taxon>
    </lineage>
</organism>
<protein>
    <submittedName>
        <fullName evidence="1">Uncharacterized protein</fullName>
    </submittedName>
</protein>
<name>A0ACB9JE23_9ASTR</name>
<keyword evidence="2" id="KW-1185">Reference proteome</keyword>
<evidence type="ECO:0000313" key="2">
    <source>
        <dbReference type="Proteomes" id="UP001056120"/>
    </source>
</evidence>
<comment type="caution">
    <text evidence="1">The sequence shown here is derived from an EMBL/GenBank/DDBJ whole genome shotgun (WGS) entry which is preliminary data.</text>
</comment>
<proteinExistence type="predicted"/>
<gene>
    <name evidence="1" type="ORF">L1987_12345</name>
</gene>
<reference evidence="2" key="1">
    <citation type="journal article" date="2022" name="Mol. Ecol. Resour.">
        <title>The genomes of chicory, endive, great burdock and yacon provide insights into Asteraceae palaeo-polyploidization history and plant inulin production.</title>
        <authorList>
            <person name="Fan W."/>
            <person name="Wang S."/>
            <person name="Wang H."/>
            <person name="Wang A."/>
            <person name="Jiang F."/>
            <person name="Liu H."/>
            <person name="Zhao H."/>
            <person name="Xu D."/>
            <person name="Zhang Y."/>
        </authorList>
    </citation>
    <scope>NUCLEOTIDE SEQUENCE [LARGE SCALE GENOMIC DNA]</scope>
    <source>
        <strain evidence="2">cv. Yunnan</strain>
    </source>
</reference>
<evidence type="ECO:0000313" key="1">
    <source>
        <dbReference type="EMBL" id="KAI3818535.1"/>
    </source>
</evidence>
<accession>A0ACB9JE23</accession>
<dbReference type="Proteomes" id="UP001056120">
    <property type="component" value="Linkage Group LG04"/>
</dbReference>